<reference evidence="3" key="1">
    <citation type="submission" date="2017-01" db="EMBL/GenBank/DDBJ databases">
        <authorList>
            <person name="Varghese N."/>
            <person name="Submissions S."/>
        </authorList>
    </citation>
    <scope>NUCLEOTIDE SEQUENCE [LARGE SCALE GENOMIC DNA]</scope>
    <source>
        <strain evidence="3">ATCC 700103</strain>
    </source>
</reference>
<feature type="region of interest" description="Disordered" evidence="1">
    <location>
        <begin position="1156"/>
        <end position="1176"/>
    </location>
</feature>
<dbReference type="RefSeq" id="WP_076543942.1">
    <property type="nucleotide sequence ID" value="NZ_FTNC01000003.1"/>
</dbReference>
<dbReference type="Proteomes" id="UP000185669">
    <property type="component" value="Unassembled WGS sequence"/>
</dbReference>
<feature type="compositionally biased region" description="Polar residues" evidence="1">
    <location>
        <begin position="1163"/>
        <end position="1172"/>
    </location>
</feature>
<evidence type="ECO:0000313" key="3">
    <source>
        <dbReference type="Proteomes" id="UP000185669"/>
    </source>
</evidence>
<dbReference type="STRING" id="56779.SAMN05421834_10386"/>
<dbReference type="EMBL" id="FTNC01000003">
    <property type="protein sequence ID" value="SIQ31528.1"/>
    <property type="molecule type" value="Genomic_DNA"/>
</dbReference>
<protein>
    <submittedName>
        <fullName evidence="2">Uncharacterized protein</fullName>
    </submittedName>
</protein>
<dbReference type="OrthoDB" id="1384967at2"/>
<keyword evidence="3" id="KW-1185">Reference proteome</keyword>
<sequence length="1298" mass="151776">MIRDYKQQLEYLTDQLQVLNNITSSISDEEKYAKNADIQWGASLFMAHLLAESKLTLPFLDHKTVQQLLEQYNEEHQGVVDFEYLTESYSFRFVLNQVEIPSSIINQIHNKNQEEKTELSFLRLLYNKKHGREEKIELGLYISKERVKQLRKTHVKVYPNTPSINEMKGSEIIAEFDKENFKLKRGYDKSFWRFLEDKAAALYWEEILAGSQKSDTVSLQQWLKKVRLFFSWSDAPRHMSPENRNKFLTAAVELILNEDDLLGWEQELLRLRLETDFLVENNFVLDVNLPDDKNNILRVFKWWGKPPIKGLVMNLHGGSRQQLNSLIYAVIKNDERDVASEDFNKWTIELLQNSNSRPYLTYIVAYIVRNSCPEAIPGLLLNRETISLGLNLLFELDFSGKFYSLPNSVRSKKIAEIKNNLWREGIELAFSPLLKVEKDDQVFKEKVIAEVLLTLARKIEKDKKTSHDWEIKNNLLQELLNYLADLRLNIKEFASDNLINPGIINTMALKLINNWKKELGKGRKQAFGGLPRAELKLMFWLFDLVRNTTTEEWQTVKAFNNKEKSLVLQTIADTIINIYTCELKREIFTSDDQELVVTWTSRQPDNLKLPWESLFIYLRQDNRLNEILIPINIRKRLKKIYPIPDGATKKASRVIADSAEGKLKRKQAWVYKIRLHLSILINTQKKVSINEVGKNTIKSDLEKTIVNILANFTIDDLCSGKADIFDSFYERDLFTENEELFPLLAKMLTGFSKENYDKAVNKILSGTDDPVRFLILYQQVIDEASQQKIRKKIFDMNLNEYLEEQYWLPEMEKALINSVNAGYTEIAEEIINYGDKILSQHPKQLEWQKLVYRIKLNLAFQKGDLEGLENISIPTEKEMVAPEEEFEATKDYYKALVLLKNKPGKAYKIFDQLLYSKYLKSQIAVNRFAATIRMAEQEEELKKQMNLYRQALNEWGIIKKSLNENELHTIAKQVAYNKLLCYDYLKMNKEFDQIWDELPNQIKVEIDFLEVAVNNFLDRGLYDRTKKLIEEKEVYYFGIDNKPSNKFQKLKEQLTNYKRKHLSPQVVDEIAFKPDLRQYRTYYQDILGFNPEEIAKVVSAKALNKFLLDKIIWAGRQLLERNGVFADSKEENKYNDIMTSILKAVFSAWNWQVTDQPRGGRSATHQQRKTSQGGVGSRDIILSNQFSQKMAIVEAFRLKYNYLEKGVIEEHLTKIFKYNSIGLARSYIIVYSEAGKFSGLWDKYINYLSKINFEFAIIQPVDDLTEDYNLSGVKVAKAVHDREGNKEEIYHIFLNFGS</sequence>
<name>A0A1N6RRR9_9FIRM</name>
<organism evidence="2 3">
    <name type="scientific">Halanaerobium kushneri</name>
    <dbReference type="NCBI Taxonomy" id="56779"/>
    <lineage>
        <taxon>Bacteria</taxon>
        <taxon>Bacillati</taxon>
        <taxon>Bacillota</taxon>
        <taxon>Clostridia</taxon>
        <taxon>Halanaerobiales</taxon>
        <taxon>Halanaerobiaceae</taxon>
        <taxon>Halanaerobium</taxon>
    </lineage>
</organism>
<gene>
    <name evidence="2" type="ORF">SAMN05421834_10386</name>
</gene>
<evidence type="ECO:0000313" key="2">
    <source>
        <dbReference type="EMBL" id="SIQ31528.1"/>
    </source>
</evidence>
<proteinExistence type="predicted"/>
<accession>A0A1N6RRR9</accession>
<evidence type="ECO:0000256" key="1">
    <source>
        <dbReference type="SAM" id="MobiDB-lite"/>
    </source>
</evidence>